<proteinExistence type="inferred from homology"/>
<dbReference type="RefSeq" id="WP_212938164.1">
    <property type="nucleotide sequence ID" value="NZ_BORR01000002.1"/>
</dbReference>
<feature type="domain" description="Helicase ATP-binding" evidence="13">
    <location>
        <begin position="254"/>
        <end position="402"/>
    </location>
</feature>
<accession>A0A919XRV4</accession>
<comment type="subunit">
    <text evidence="3 11">The type I restriction/modification system is composed of three polypeptides R, M and S.</text>
</comment>
<dbReference type="Pfam" id="PF04313">
    <property type="entry name" value="HSDR_N"/>
    <property type="match status" value="1"/>
</dbReference>
<dbReference type="GO" id="GO:0003677">
    <property type="term" value="F:DNA binding"/>
    <property type="evidence" value="ECO:0007669"/>
    <property type="project" value="UniProtKB-KW"/>
</dbReference>
<comment type="similarity">
    <text evidence="2 11">Belongs to the HsdR family.</text>
</comment>
<dbReference type="PANTHER" id="PTHR30195:SF16">
    <property type="entry name" value="TYPE I RESTRICTION ENZYME ENDONUCLEASE SUBUNIT"/>
    <property type="match status" value="1"/>
</dbReference>
<keyword evidence="4" id="KW-0540">Nuclease</keyword>
<dbReference type="Gene3D" id="3.40.50.300">
    <property type="entry name" value="P-loop containing nucleotide triphosphate hydrolases"/>
    <property type="match status" value="2"/>
</dbReference>
<evidence type="ECO:0000256" key="6">
    <source>
        <dbReference type="ARBA" id="ARBA00022747"/>
    </source>
</evidence>
<dbReference type="EC" id="3.1.21.3" evidence="11"/>
<keyword evidence="5 11" id="KW-0547">Nucleotide-binding</keyword>
<dbReference type="Pfam" id="PF18766">
    <property type="entry name" value="SWI2_SNF2"/>
    <property type="match status" value="1"/>
</dbReference>
<evidence type="ECO:0000256" key="10">
    <source>
        <dbReference type="ARBA" id="ARBA00023125"/>
    </source>
</evidence>
<dbReference type="InterPro" id="IPR051268">
    <property type="entry name" value="Type-I_R_enzyme_R_subunit"/>
</dbReference>
<evidence type="ECO:0000256" key="12">
    <source>
        <dbReference type="SAM" id="Coils"/>
    </source>
</evidence>
<dbReference type="InterPro" id="IPR055180">
    <property type="entry name" value="HsdR_RecA-like_helicase_dom_2"/>
</dbReference>
<protein>
    <recommendedName>
        <fullName evidence="11">Type I restriction enzyme endonuclease subunit</fullName>
        <shortName evidence="11">R protein</shortName>
        <ecNumber evidence="11">3.1.21.3</ecNumber>
    </recommendedName>
    <alternativeName>
        <fullName evidence="11">Type-1 restriction enzyme R protein</fullName>
    </alternativeName>
</protein>
<dbReference type="EMBL" id="BORR01000002">
    <property type="protein sequence ID" value="GIO35760.1"/>
    <property type="molecule type" value="Genomic_DNA"/>
</dbReference>
<evidence type="ECO:0000256" key="2">
    <source>
        <dbReference type="ARBA" id="ARBA00008598"/>
    </source>
</evidence>
<dbReference type="InterPro" id="IPR004473">
    <property type="entry name" value="Restrct_endonuc_typeI_HsdR"/>
</dbReference>
<dbReference type="CDD" id="cd18800">
    <property type="entry name" value="SF2_C_EcoR124I-like"/>
    <property type="match status" value="1"/>
</dbReference>
<dbReference type="Pfam" id="PF22679">
    <property type="entry name" value="T1R_D3-like"/>
    <property type="match status" value="1"/>
</dbReference>
<dbReference type="Gene3D" id="1.20.58.2040">
    <property type="match status" value="1"/>
</dbReference>
<dbReference type="InterPro" id="IPR007409">
    <property type="entry name" value="Restrct_endonuc_type1_HsdR_N"/>
</dbReference>
<evidence type="ECO:0000256" key="8">
    <source>
        <dbReference type="ARBA" id="ARBA00022801"/>
    </source>
</evidence>
<keyword evidence="12" id="KW-0175">Coiled coil</keyword>
<keyword evidence="15" id="KW-1185">Reference proteome</keyword>
<keyword evidence="9 11" id="KW-0067">ATP-binding</keyword>
<keyword evidence="8 11" id="KW-0378">Hydrolase</keyword>
<evidence type="ECO:0000313" key="14">
    <source>
        <dbReference type="EMBL" id="GIO35760.1"/>
    </source>
</evidence>
<dbReference type="CDD" id="cd18030">
    <property type="entry name" value="DEXHc_RE_I_HsdR"/>
    <property type="match status" value="1"/>
</dbReference>
<keyword evidence="7 14" id="KW-0255">Endonuclease</keyword>
<dbReference type="InterPro" id="IPR027417">
    <property type="entry name" value="P-loop_NTPase"/>
</dbReference>
<evidence type="ECO:0000256" key="9">
    <source>
        <dbReference type="ARBA" id="ARBA00022840"/>
    </source>
</evidence>
<keyword evidence="6 11" id="KW-0680">Restriction system</keyword>
<evidence type="ECO:0000256" key="11">
    <source>
        <dbReference type="RuleBase" id="RU364115"/>
    </source>
</evidence>
<dbReference type="GO" id="GO:0009035">
    <property type="term" value="F:type I site-specific deoxyribonuclease activity"/>
    <property type="evidence" value="ECO:0007669"/>
    <property type="project" value="UniProtKB-EC"/>
</dbReference>
<dbReference type="InterPro" id="IPR040980">
    <property type="entry name" value="SWI2_SNF2"/>
</dbReference>
<evidence type="ECO:0000256" key="4">
    <source>
        <dbReference type="ARBA" id="ARBA00022722"/>
    </source>
</evidence>
<dbReference type="SMART" id="SM00487">
    <property type="entry name" value="DEXDc"/>
    <property type="match status" value="1"/>
</dbReference>
<dbReference type="CDD" id="cd22332">
    <property type="entry name" value="HsdR_N"/>
    <property type="match status" value="1"/>
</dbReference>
<reference evidence="14 15" key="1">
    <citation type="submission" date="2021-03" db="EMBL/GenBank/DDBJ databases">
        <title>Antimicrobial resistance genes in bacteria isolated from Japanese honey, and their potential for conferring macrolide and lincosamide resistance in the American foulbrood pathogen Paenibacillus larvae.</title>
        <authorList>
            <person name="Okamoto M."/>
            <person name="Kumagai M."/>
            <person name="Kanamori H."/>
            <person name="Takamatsu D."/>
        </authorList>
    </citation>
    <scope>NUCLEOTIDE SEQUENCE [LARGE SCALE GENOMIC DNA]</scope>
    <source>
        <strain evidence="14 15">J41TS12</strain>
    </source>
</reference>
<dbReference type="GO" id="GO:0005524">
    <property type="term" value="F:ATP binding"/>
    <property type="evidence" value="ECO:0007669"/>
    <property type="project" value="UniProtKB-KW"/>
</dbReference>
<sequence length="917" mass="107145">MSYQSEAQLEKNLIEQLVRQGYERVIINDYDSLLGNFKQQLNKFNEKKLNGQPLTDAEFSRFLTQIDGKSIFDSAKILRDKQVFQRDDGTEVYLELMNTRDWCKNIFQVTNQTTVEGTYKNRYDVTIFINGLPVVQIELKRRGLDFKEAFNQIQRYRKHSFRGLYRYLQLFVVSNGVDTKYFANSDGDILFSHTFFWSDAENNRITNLSDFTSNFLEKCHMAKMIARYMVLNETEKLLMVMRPYQVYAVEALIKRALETKNNGYIWHTTGSGKTLTSFKASQILANEPHIKKVFFLVDRKDLDSQTLAEFNKFEPDSVDMTDDTEKLVAQISDLTKPLIVTTIQKMANAIKNPRYEEIMKPYQQERVVFIIDECHRSQFGKMKRLVDNHFKEAKYFGFTGTPLFEENKSQDGRVTADIFEKCLHTYLIKDAIHDGNVLGFSVDYIQTVDVSINEKDQTRVKGILTDEVWMHDDRIRLIAENIINHHDRKSRSKGYTGLFTVDSIPMLVKYYDTFKSMSHNLKIAGIFTYGQNEDSEGDGQDEHSRDSLERIIKDYNAMFGTNFSTDKYQGYFADVSRKVKTAQIDILLVVNIFLTGFDSKTLNILYMDRFLKYHNLIQAFSRTNRTEKATKPYGNIVCFRNLKEDTDEAIKLFSKTDSVDDVLMKSYEEYLQMFRAALVKVKALAATPVEVDALEREEEKQEFVVSFRELTKYLTRLQTFTEFEFDPARLGISEQEYQDYKSKYLRIYDEVKRGGGKESILANVDFLIELMHTDRINVSYIMNLIRNIDFDNQDERDRSIKDIEDEIDRADNEQLRLKANLLKEFLRKVVPTLTNADSVDDNYNAFEQEERMKEIEAFADEVGLSAKVIQGFVQEYEYGGLVNQQEISDAVKLPFLKKRAMIQRIIEFITEHTKRFS</sequence>
<feature type="coiled-coil region" evidence="12">
    <location>
        <begin position="793"/>
        <end position="820"/>
    </location>
</feature>
<keyword evidence="10 11" id="KW-0238">DNA-binding</keyword>
<name>A0A919XRV4_9BACL</name>
<comment type="catalytic activity">
    <reaction evidence="1 11">
        <text>Endonucleolytic cleavage of DNA to give random double-stranded fragments with terminal 5'-phosphates, ATP is simultaneously hydrolyzed.</text>
        <dbReference type="EC" id="3.1.21.3"/>
    </reaction>
</comment>
<gene>
    <name evidence="14" type="ORF">J41TS12_06210</name>
</gene>
<evidence type="ECO:0000256" key="1">
    <source>
        <dbReference type="ARBA" id="ARBA00000851"/>
    </source>
</evidence>
<dbReference type="InterPro" id="IPR014001">
    <property type="entry name" value="Helicase_ATP-bd"/>
</dbReference>
<evidence type="ECO:0000256" key="5">
    <source>
        <dbReference type="ARBA" id="ARBA00022741"/>
    </source>
</evidence>
<dbReference type="SUPFAM" id="SSF52540">
    <property type="entry name" value="P-loop containing nucleoside triphosphate hydrolases"/>
    <property type="match status" value="1"/>
</dbReference>
<dbReference type="Pfam" id="PF12008">
    <property type="entry name" value="EcoR124_C"/>
    <property type="match status" value="1"/>
</dbReference>
<dbReference type="NCBIfam" id="TIGR00348">
    <property type="entry name" value="hsdR"/>
    <property type="match status" value="1"/>
</dbReference>
<evidence type="ECO:0000313" key="15">
    <source>
        <dbReference type="Proteomes" id="UP000681162"/>
    </source>
</evidence>
<dbReference type="AlphaFoldDB" id="A0A919XRV4"/>
<dbReference type="GO" id="GO:0009307">
    <property type="term" value="P:DNA restriction-modification system"/>
    <property type="evidence" value="ECO:0007669"/>
    <property type="project" value="UniProtKB-KW"/>
</dbReference>
<dbReference type="Proteomes" id="UP000681162">
    <property type="component" value="Unassembled WGS sequence"/>
</dbReference>
<dbReference type="InterPro" id="IPR022625">
    <property type="entry name" value="TypeI_RM_Rsu_C"/>
</dbReference>
<comment type="caution">
    <text evidence="14">The sequence shown here is derived from an EMBL/GenBank/DDBJ whole genome shotgun (WGS) entry which is preliminary data.</text>
</comment>
<evidence type="ECO:0000259" key="13">
    <source>
        <dbReference type="PROSITE" id="PS51192"/>
    </source>
</evidence>
<comment type="function">
    <text evidence="11">Subunit R is required for both nuclease and ATPase activities, but not for modification.</text>
</comment>
<evidence type="ECO:0000256" key="3">
    <source>
        <dbReference type="ARBA" id="ARBA00011296"/>
    </source>
</evidence>
<evidence type="ECO:0000256" key="7">
    <source>
        <dbReference type="ARBA" id="ARBA00022759"/>
    </source>
</evidence>
<dbReference type="PANTHER" id="PTHR30195">
    <property type="entry name" value="TYPE I SITE-SPECIFIC DEOXYRIBONUCLEASE PROTEIN SUBUNIT M AND R"/>
    <property type="match status" value="1"/>
</dbReference>
<organism evidence="14 15">
    <name type="scientific">Paenibacillus antibioticophila</name>
    <dbReference type="NCBI Taxonomy" id="1274374"/>
    <lineage>
        <taxon>Bacteria</taxon>
        <taxon>Bacillati</taxon>
        <taxon>Bacillota</taxon>
        <taxon>Bacilli</taxon>
        <taxon>Bacillales</taxon>
        <taxon>Paenibacillaceae</taxon>
        <taxon>Paenibacillus</taxon>
    </lineage>
</organism>
<dbReference type="PROSITE" id="PS51192">
    <property type="entry name" value="HELICASE_ATP_BIND_1"/>
    <property type="match status" value="1"/>
</dbReference>
<dbReference type="Gene3D" id="3.90.1570.50">
    <property type="match status" value="1"/>
</dbReference>